<feature type="region of interest" description="Disordered" evidence="7">
    <location>
        <begin position="275"/>
        <end position="307"/>
    </location>
</feature>
<evidence type="ECO:0000256" key="6">
    <source>
        <dbReference type="ARBA" id="ARBA00023180"/>
    </source>
</evidence>
<feature type="signal peptide" evidence="8">
    <location>
        <begin position="1"/>
        <end position="18"/>
    </location>
</feature>
<dbReference type="FunFam" id="3.40.50.1820:FF:000057">
    <property type="entry name" value="Lipase"/>
    <property type="match status" value="1"/>
</dbReference>
<evidence type="ECO:0000256" key="2">
    <source>
        <dbReference type="ARBA" id="ARBA00022729"/>
    </source>
</evidence>
<evidence type="ECO:0000256" key="3">
    <source>
        <dbReference type="ARBA" id="ARBA00022801"/>
    </source>
</evidence>
<dbReference type="GO" id="GO:0016042">
    <property type="term" value="P:lipid catabolic process"/>
    <property type="evidence" value="ECO:0007669"/>
    <property type="project" value="UniProtKB-KW"/>
</dbReference>
<dbReference type="EMBL" id="OA569865">
    <property type="protein sequence ID" value="CAD7202851.1"/>
    <property type="molecule type" value="Genomic_DNA"/>
</dbReference>
<dbReference type="PANTHER" id="PTHR11005">
    <property type="entry name" value="LYSOSOMAL ACID LIPASE-RELATED"/>
    <property type="match status" value="1"/>
</dbReference>
<proteinExistence type="inferred from homology"/>
<dbReference type="GO" id="GO:0016787">
    <property type="term" value="F:hydrolase activity"/>
    <property type="evidence" value="ECO:0007669"/>
    <property type="project" value="UniProtKB-KW"/>
</dbReference>
<keyword evidence="2 8" id="KW-0732">Signal</keyword>
<dbReference type="AlphaFoldDB" id="A0A7R8ZDU7"/>
<dbReference type="InterPro" id="IPR029058">
    <property type="entry name" value="AB_hydrolase_fold"/>
</dbReference>
<feature type="compositionally biased region" description="Polar residues" evidence="7">
    <location>
        <begin position="284"/>
        <end position="304"/>
    </location>
</feature>
<evidence type="ECO:0008006" key="12">
    <source>
        <dbReference type="Google" id="ProtNLM"/>
    </source>
</evidence>
<comment type="similarity">
    <text evidence="1">Belongs to the AB hydrolase superfamily. Lipase family.</text>
</comment>
<dbReference type="Gene3D" id="3.40.50.1820">
    <property type="entry name" value="alpha/beta hydrolase"/>
    <property type="match status" value="1"/>
</dbReference>
<dbReference type="InterPro" id="IPR006693">
    <property type="entry name" value="AB_hydrolase_lipase"/>
</dbReference>
<evidence type="ECO:0000313" key="11">
    <source>
        <dbReference type="EMBL" id="CAD7202851.1"/>
    </source>
</evidence>
<sequence length="508" mass="56499">MLQVALLAAFCCIHLSSQLSPQEQFPDAYLSTRLSSTRPARKPTTPPRRVSDQKAVVVVILPEFQLTDQISHLSSYPLPSSSILSLRLPSQLEPGLPPVHQRFSPLASGSRPPSAGLRLSRSQLSLPPAGYFPLHLVPHSNQIPFPSQYRAALLLTTKSNGQIPRATLRESVATILNAPESLSSIFLCRLLSLVLCTTCLNQSAQLPEQHIGRLRRRQAHLDSFTPGAEPCKQCPTPGFQFNLRTSLDYDQQVVGKSDHSRCLLKSFNFHQPRLKPYVPKDRSTNQSLGTSFRQPFTHHSSRTPQGRIPIPTVVELIQKYGYQVETHHVTSPDGYVTTLHRLPPRGRLTRSTPVLLQHALLGSSADWVLIGPRDGLGYNLVDAGYDVWLGNNRGNSYSRKHVNLTTSNKKYWDFSMHEMGVNDMPAVIDYILSRALSTELYYIGHSLGASLFFIMTSEKPEYNSKVRAMIGLAPGAFLGNARSPIVVPWFKALAKLQVCISQEVSIFQ</sequence>
<dbReference type="SUPFAM" id="SSF53474">
    <property type="entry name" value="alpha/beta-Hydrolases"/>
    <property type="match status" value="1"/>
</dbReference>
<gene>
    <name evidence="11" type="ORF">TDIB3V08_LOCUS9030</name>
</gene>
<evidence type="ECO:0000256" key="5">
    <source>
        <dbReference type="ARBA" id="ARBA00023098"/>
    </source>
</evidence>
<feature type="domain" description="Serine aminopeptidase S33" evidence="10">
    <location>
        <begin position="376"/>
        <end position="496"/>
    </location>
</feature>
<accession>A0A7R8ZDU7</accession>
<evidence type="ECO:0000259" key="10">
    <source>
        <dbReference type="Pfam" id="PF12146"/>
    </source>
</evidence>
<feature type="chain" id="PRO_5031075022" description="Triacylglycerol lipase" evidence="8">
    <location>
        <begin position="19"/>
        <end position="508"/>
    </location>
</feature>
<organism evidence="11">
    <name type="scientific">Timema douglasi</name>
    <name type="common">Walking stick</name>
    <dbReference type="NCBI Taxonomy" id="61478"/>
    <lineage>
        <taxon>Eukaryota</taxon>
        <taxon>Metazoa</taxon>
        <taxon>Ecdysozoa</taxon>
        <taxon>Arthropoda</taxon>
        <taxon>Hexapoda</taxon>
        <taxon>Insecta</taxon>
        <taxon>Pterygota</taxon>
        <taxon>Neoptera</taxon>
        <taxon>Polyneoptera</taxon>
        <taxon>Phasmatodea</taxon>
        <taxon>Timematodea</taxon>
        <taxon>Timematoidea</taxon>
        <taxon>Timematidae</taxon>
        <taxon>Timema</taxon>
    </lineage>
</organism>
<dbReference type="Pfam" id="PF12146">
    <property type="entry name" value="Hydrolase_4"/>
    <property type="match status" value="1"/>
</dbReference>
<keyword evidence="6" id="KW-0325">Glycoprotein</keyword>
<keyword evidence="3" id="KW-0378">Hydrolase</keyword>
<evidence type="ECO:0000256" key="7">
    <source>
        <dbReference type="SAM" id="MobiDB-lite"/>
    </source>
</evidence>
<evidence type="ECO:0000259" key="9">
    <source>
        <dbReference type="Pfam" id="PF04083"/>
    </source>
</evidence>
<reference evidence="11" key="1">
    <citation type="submission" date="2020-11" db="EMBL/GenBank/DDBJ databases">
        <authorList>
            <person name="Tran Van P."/>
        </authorList>
    </citation>
    <scope>NUCLEOTIDE SEQUENCE</scope>
</reference>
<evidence type="ECO:0000256" key="8">
    <source>
        <dbReference type="SAM" id="SignalP"/>
    </source>
</evidence>
<dbReference type="Pfam" id="PF04083">
    <property type="entry name" value="Abhydro_lipase"/>
    <property type="match status" value="1"/>
</dbReference>
<feature type="domain" description="Partial AB-hydrolase lipase" evidence="9">
    <location>
        <begin position="313"/>
        <end position="369"/>
    </location>
</feature>
<keyword evidence="5" id="KW-0443">Lipid metabolism</keyword>
<evidence type="ECO:0000256" key="4">
    <source>
        <dbReference type="ARBA" id="ARBA00022963"/>
    </source>
</evidence>
<keyword evidence="4" id="KW-0442">Lipid degradation</keyword>
<name>A0A7R8ZDU7_TIMDO</name>
<evidence type="ECO:0000256" key="1">
    <source>
        <dbReference type="ARBA" id="ARBA00010701"/>
    </source>
</evidence>
<protein>
    <recommendedName>
        <fullName evidence="12">Triacylglycerol lipase</fullName>
    </recommendedName>
</protein>
<dbReference type="InterPro" id="IPR022742">
    <property type="entry name" value="Hydrolase_4"/>
</dbReference>